<comment type="caution">
    <text evidence="1">The sequence shown here is derived from an EMBL/GenBank/DDBJ whole genome shotgun (WGS) entry which is preliminary data.</text>
</comment>
<name>A0A3D8LEC5_9BACT</name>
<dbReference type="AlphaFoldDB" id="A0A3D8LEC5"/>
<dbReference type="Pfam" id="PF14054">
    <property type="entry name" value="DUF4249"/>
    <property type="match status" value="1"/>
</dbReference>
<keyword evidence="2" id="KW-1185">Reference proteome</keyword>
<dbReference type="Proteomes" id="UP000256708">
    <property type="component" value="Unassembled WGS sequence"/>
</dbReference>
<organism evidence="1 2">
    <name type="scientific">Pontibacter diazotrophicus</name>
    <dbReference type="NCBI Taxonomy" id="1400979"/>
    <lineage>
        <taxon>Bacteria</taxon>
        <taxon>Pseudomonadati</taxon>
        <taxon>Bacteroidota</taxon>
        <taxon>Cytophagia</taxon>
        <taxon>Cytophagales</taxon>
        <taxon>Hymenobacteraceae</taxon>
        <taxon>Pontibacter</taxon>
    </lineage>
</organism>
<evidence type="ECO:0000313" key="1">
    <source>
        <dbReference type="EMBL" id="RDV15292.1"/>
    </source>
</evidence>
<evidence type="ECO:0000313" key="2">
    <source>
        <dbReference type="Proteomes" id="UP000256708"/>
    </source>
</evidence>
<protein>
    <submittedName>
        <fullName evidence="1">DUF4249 domain-containing protein</fullName>
    </submittedName>
</protein>
<dbReference type="EMBL" id="QRGR01000009">
    <property type="protein sequence ID" value="RDV15292.1"/>
    <property type="molecule type" value="Genomic_DNA"/>
</dbReference>
<sequence>MLSAMTPANSTRCRCSRCYPRSAMALSFKNMMRKLKYVRTLLLSLPFLLSSCETVVELDLPIHEPQLVVNAVINPDSLFTVDVSASRSPFSNDAYQQLSDASVQVYQAGQVLFDLQHMGNGIYKADTKPQALQHYELQVSAPGFPNASATSYIPAAPVITNIEAERAPYDPNWGLQTTLSFELDDEPEQENFYYIQAYRQDTSYIYERLYDRYISIGFLAPIEQEFSMEWRYFFSDKLFDGQVLPLTLNLETPPEKTTYVQVAHISKEYYEYARTLQRQAGGDDFGNIPTQVTNNIRNGFGLFAGYNAITLAVKP</sequence>
<gene>
    <name evidence="1" type="ORF">DXT99_09485</name>
</gene>
<dbReference type="InterPro" id="IPR025345">
    <property type="entry name" value="DUF4249"/>
</dbReference>
<reference evidence="2" key="1">
    <citation type="submission" date="2018-08" db="EMBL/GenBank/DDBJ databases">
        <authorList>
            <person name="Liu Z.-W."/>
            <person name="Du Z.-J."/>
        </authorList>
    </citation>
    <scope>NUCLEOTIDE SEQUENCE [LARGE SCALE GENOMIC DNA]</scope>
    <source>
        <strain evidence="2">H4X</strain>
    </source>
</reference>
<accession>A0A3D8LEC5</accession>
<dbReference type="OrthoDB" id="878431at2"/>
<proteinExistence type="predicted"/>